<evidence type="ECO:0000256" key="9">
    <source>
        <dbReference type="ARBA" id="ARBA00023237"/>
    </source>
</evidence>
<evidence type="ECO:0000256" key="11">
    <source>
        <dbReference type="RuleBase" id="RU003357"/>
    </source>
</evidence>
<accession>A0ABY1QGM3</accession>
<evidence type="ECO:0000259" key="12">
    <source>
        <dbReference type="Pfam" id="PF00593"/>
    </source>
</evidence>
<dbReference type="InterPro" id="IPR010105">
    <property type="entry name" value="TonB_sidphr_rcpt"/>
</dbReference>
<dbReference type="RefSeq" id="WP_283443394.1">
    <property type="nucleotide sequence ID" value="NZ_FXUL01000013.1"/>
</dbReference>
<gene>
    <name evidence="14" type="ORF">SAMN06295970_11345</name>
</gene>
<evidence type="ECO:0000256" key="4">
    <source>
        <dbReference type="ARBA" id="ARBA00022452"/>
    </source>
</evidence>
<evidence type="ECO:0000256" key="6">
    <source>
        <dbReference type="ARBA" id="ARBA00023077"/>
    </source>
</evidence>
<comment type="similarity">
    <text evidence="2 10 11">Belongs to the TonB-dependent receptor family.</text>
</comment>
<protein>
    <submittedName>
        <fullName evidence="14">Catecholate siderophore receptor</fullName>
    </submittedName>
</protein>
<evidence type="ECO:0000256" key="5">
    <source>
        <dbReference type="ARBA" id="ARBA00022692"/>
    </source>
</evidence>
<dbReference type="InterPro" id="IPR012910">
    <property type="entry name" value="Plug_dom"/>
</dbReference>
<evidence type="ECO:0000259" key="13">
    <source>
        <dbReference type="Pfam" id="PF07715"/>
    </source>
</evidence>
<keyword evidence="5 10" id="KW-0812">Transmembrane</keyword>
<keyword evidence="3 10" id="KW-0813">Transport</keyword>
<feature type="domain" description="TonB-dependent receptor-like beta-barrel" evidence="12">
    <location>
        <begin position="270"/>
        <end position="709"/>
    </location>
</feature>
<evidence type="ECO:0000256" key="7">
    <source>
        <dbReference type="ARBA" id="ARBA00023136"/>
    </source>
</evidence>
<dbReference type="CDD" id="cd01347">
    <property type="entry name" value="ligand_gated_channel"/>
    <property type="match status" value="1"/>
</dbReference>
<evidence type="ECO:0000256" key="3">
    <source>
        <dbReference type="ARBA" id="ARBA00022448"/>
    </source>
</evidence>
<evidence type="ECO:0000256" key="8">
    <source>
        <dbReference type="ARBA" id="ARBA00023170"/>
    </source>
</evidence>
<comment type="caution">
    <text evidence="14">The sequence shown here is derived from an EMBL/GenBank/DDBJ whole genome shotgun (WGS) entry which is preliminary data.</text>
</comment>
<dbReference type="NCBIfam" id="TIGR01783">
    <property type="entry name" value="TonB-siderophor"/>
    <property type="match status" value="1"/>
</dbReference>
<keyword evidence="8 14" id="KW-0675">Receptor</keyword>
<dbReference type="Gene3D" id="2.170.130.10">
    <property type="entry name" value="TonB-dependent receptor, plug domain"/>
    <property type="match status" value="1"/>
</dbReference>
<reference evidence="14 15" key="1">
    <citation type="submission" date="2017-05" db="EMBL/GenBank/DDBJ databases">
        <authorList>
            <person name="Varghese N."/>
            <person name="Submissions S."/>
        </authorList>
    </citation>
    <scope>NUCLEOTIDE SEQUENCE [LARGE SCALE GENOMIC DNA]</scope>
    <source>
        <strain evidence="14 15">DSM 26001</strain>
    </source>
</reference>
<name>A0ABY1QGM3_9BURK</name>
<keyword evidence="6 11" id="KW-0798">TonB box</keyword>
<dbReference type="PROSITE" id="PS52016">
    <property type="entry name" value="TONB_DEPENDENT_REC_3"/>
    <property type="match status" value="1"/>
</dbReference>
<dbReference type="Proteomes" id="UP001158049">
    <property type="component" value="Unassembled WGS sequence"/>
</dbReference>
<organism evidence="14 15">
    <name type="scientific">Noviherbaspirillum suwonense</name>
    <dbReference type="NCBI Taxonomy" id="1224511"/>
    <lineage>
        <taxon>Bacteria</taxon>
        <taxon>Pseudomonadati</taxon>
        <taxon>Pseudomonadota</taxon>
        <taxon>Betaproteobacteria</taxon>
        <taxon>Burkholderiales</taxon>
        <taxon>Oxalobacteraceae</taxon>
        <taxon>Noviherbaspirillum</taxon>
    </lineage>
</organism>
<dbReference type="PANTHER" id="PTHR32552">
    <property type="entry name" value="FERRICHROME IRON RECEPTOR-RELATED"/>
    <property type="match status" value="1"/>
</dbReference>
<dbReference type="InterPro" id="IPR037066">
    <property type="entry name" value="Plug_dom_sf"/>
</dbReference>
<keyword evidence="15" id="KW-1185">Reference proteome</keyword>
<dbReference type="InterPro" id="IPR000531">
    <property type="entry name" value="Beta-barrel_TonB"/>
</dbReference>
<sequence>MSPRPALQPLAVGISHPELSASASNRRPALLPLGAMMAAVVLSGGAHAQQSAQPSQTAPAAQAEAAALPAINVNAQREENTGYQGVRTSVGKSPQLLRDVPQAVTVVTEQLIQDRGADTLKEALRNVAGLTFNAGEGGRIGDNITLRGYSLVGDLYLDGIRDIAQYNREVFNVEQVDVLRGSASMLFGRGSTGGVVNQVSKKPFLSNINEAAVTVGSDSYKRGTADLNRVVGENAAVRLNVMKTDTDSFRDGVHSERWGVAPSFSWGIGTRDEFNLSYYKLKGDSTPDFGVPYFQGKPLNVPINTFYGLPDVDYQREDTDMATASWIHRFSNDTTLRTVLRKADYDRDLWAIAPRLAANTRFVTDATGVTRQAQRRGGVEHTLTSQTDFNTKLNLGGMQHEMLAGVELVREEANRWNYNTTPGNPAATVGNVNSYPVLPAGYGDRTRINPVSYTANTVGIYAQDMVSLTKQWKVLVGARHDNFSADYDRTAPAGPLSRDDKQWSYRTGLIYQPTDTASYYASYGTSFNPSGELYALDDRSTNTPPEKNRNIEIGAKWDLLDGNVMFRTALFRSEKTNERNTDLAVSIEQNLLTGKRHTDGVEFEVAGRVTPNWELFGGLALMKATIDAATGTQQNTLGKRPINTPNYTANIWSTYRVSERFKLGGGVEAVGKRYGNADNSNEAPAYVRWDAMAEYQLDKWALKLNIFNLFNRRYYEGVYAGHIVPGTDRVAQLTLSTKF</sequence>
<dbReference type="InterPro" id="IPR039426">
    <property type="entry name" value="TonB-dep_rcpt-like"/>
</dbReference>
<keyword evidence="9 10" id="KW-0998">Cell outer membrane</keyword>
<evidence type="ECO:0000313" key="14">
    <source>
        <dbReference type="EMBL" id="SMP67784.1"/>
    </source>
</evidence>
<dbReference type="Pfam" id="PF07715">
    <property type="entry name" value="Plug"/>
    <property type="match status" value="1"/>
</dbReference>
<dbReference type="PANTHER" id="PTHR32552:SF83">
    <property type="entry name" value="BLR3904 PROTEIN"/>
    <property type="match status" value="1"/>
</dbReference>
<dbReference type="Gene3D" id="2.40.170.20">
    <property type="entry name" value="TonB-dependent receptor, beta-barrel domain"/>
    <property type="match status" value="1"/>
</dbReference>
<proteinExistence type="inferred from homology"/>
<evidence type="ECO:0000313" key="15">
    <source>
        <dbReference type="Proteomes" id="UP001158049"/>
    </source>
</evidence>
<evidence type="ECO:0000256" key="1">
    <source>
        <dbReference type="ARBA" id="ARBA00004571"/>
    </source>
</evidence>
<feature type="domain" description="TonB-dependent receptor plug" evidence="13">
    <location>
        <begin position="97"/>
        <end position="195"/>
    </location>
</feature>
<keyword evidence="4 10" id="KW-1134">Transmembrane beta strand</keyword>
<comment type="subcellular location">
    <subcellularLocation>
        <location evidence="1 10">Cell outer membrane</location>
        <topology evidence="1 10">Multi-pass membrane protein</topology>
    </subcellularLocation>
</comment>
<dbReference type="EMBL" id="FXUL01000013">
    <property type="protein sequence ID" value="SMP67784.1"/>
    <property type="molecule type" value="Genomic_DNA"/>
</dbReference>
<dbReference type="SUPFAM" id="SSF56935">
    <property type="entry name" value="Porins"/>
    <property type="match status" value="1"/>
</dbReference>
<dbReference type="InterPro" id="IPR036942">
    <property type="entry name" value="Beta-barrel_TonB_sf"/>
</dbReference>
<evidence type="ECO:0000256" key="10">
    <source>
        <dbReference type="PROSITE-ProRule" id="PRU01360"/>
    </source>
</evidence>
<keyword evidence="7 10" id="KW-0472">Membrane</keyword>
<dbReference type="Pfam" id="PF00593">
    <property type="entry name" value="TonB_dep_Rec_b-barrel"/>
    <property type="match status" value="1"/>
</dbReference>
<evidence type="ECO:0000256" key="2">
    <source>
        <dbReference type="ARBA" id="ARBA00009810"/>
    </source>
</evidence>